<dbReference type="AlphaFoldDB" id="A0A179SBL8"/>
<sequence>MLPLVSLLALVPGLGGLVEHGKAWLIESLAWLAIAVPARSPAPSPKHGQTLAARAERDVWKTRALQAGATAADNEASALAVGRQLSDFSDTFDLADAQARAEADRYTADLDAARTA</sequence>
<dbReference type="Proteomes" id="UP000078316">
    <property type="component" value="Unassembled WGS sequence"/>
</dbReference>
<protein>
    <submittedName>
        <fullName evidence="1">Uncharacterized protein</fullName>
    </submittedName>
</protein>
<evidence type="ECO:0000313" key="2">
    <source>
        <dbReference type="Proteomes" id="UP000078316"/>
    </source>
</evidence>
<organism evidence="1 2">
    <name type="scientific">Methylobacterium platani</name>
    <dbReference type="NCBI Taxonomy" id="427683"/>
    <lineage>
        <taxon>Bacteria</taxon>
        <taxon>Pseudomonadati</taxon>
        <taxon>Pseudomonadota</taxon>
        <taxon>Alphaproteobacteria</taxon>
        <taxon>Hyphomicrobiales</taxon>
        <taxon>Methylobacteriaceae</taxon>
        <taxon>Methylobacterium</taxon>
    </lineage>
</organism>
<proteinExistence type="predicted"/>
<reference evidence="1 2" key="1">
    <citation type="submission" date="2016-04" db="EMBL/GenBank/DDBJ databases">
        <authorList>
            <person name="Evans L.H."/>
            <person name="Alamgir A."/>
            <person name="Owens N."/>
            <person name="Weber N.D."/>
            <person name="Virtaneva K."/>
            <person name="Barbian K."/>
            <person name="Babar A."/>
            <person name="Rosenke K."/>
        </authorList>
    </citation>
    <scope>NUCLEOTIDE SEQUENCE [LARGE SCALE GENOMIC DNA]</scope>
    <source>
        <strain evidence="1 2">PMB02</strain>
    </source>
</reference>
<dbReference type="RefSeq" id="WP_048434666.1">
    <property type="nucleotide sequence ID" value="NZ_LWHQ01000021.1"/>
</dbReference>
<accession>A0A179SBL8</accession>
<gene>
    <name evidence="1" type="ORF">A5481_12210</name>
</gene>
<dbReference type="EMBL" id="LWHQ01000021">
    <property type="protein sequence ID" value="OAS24852.1"/>
    <property type="molecule type" value="Genomic_DNA"/>
</dbReference>
<evidence type="ECO:0000313" key="1">
    <source>
        <dbReference type="EMBL" id="OAS24852.1"/>
    </source>
</evidence>
<comment type="caution">
    <text evidence="1">The sequence shown here is derived from an EMBL/GenBank/DDBJ whole genome shotgun (WGS) entry which is preliminary data.</text>
</comment>
<name>A0A179SBL8_9HYPH</name>